<dbReference type="STRING" id="1257118.L8GLC1"/>
<name>L8GLC1_ACACF</name>
<proteinExistence type="inferred from homology"/>
<dbReference type="GO" id="GO:0045333">
    <property type="term" value="P:cellular respiration"/>
    <property type="evidence" value="ECO:0007669"/>
    <property type="project" value="InterPro"/>
</dbReference>
<dbReference type="GO" id="GO:0005739">
    <property type="term" value="C:mitochondrion"/>
    <property type="evidence" value="ECO:0007669"/>
    <property type="project" value="TreeGrafter"/>
</dbReference>
<dbReference type="GeneID" id="14913118"/>
<dbReference type="Proteomes" id="UP000011083">
    <property type="component" value="Unassembled WGS sequence"/>
</dbReference>
<evidence type="ECO:0000256" key="1">
    <source>
        <dbReference type="ARBA" id="ARBA00006885"/>
    </source>
</evidence>
<accession>L8GLC1</accession>
<reference evidence="5 6" key="1">
    <citation type="journal article" date="2013" name="Genome Biol.">
        <title>Genome of Acanthamoeba castellanii highlights extensive lateral gene transfer and early evolution of tyrosine kinase signaling.</title>
        <authorList>
            <person name="Clarke M."/>
            <person name="Lohan A.J."/>
            <person name="Liu B."/>
            <person name="Lagkouvardos I."/>
            <person name="Roy S."/>
            <person name="Zafar N."/>
            <person name="Bertelli C."/>
            <person name="Schilde C."/>
            <person name="Kianianmomeni A."/>
            <person name="Burglin T.R."/>
            <person name="Frech C."/>
            <person name="Turcotte B."/>
            <person name="Kopec K.O."/>
            <person name="Synnott J.M."/>
            <person name="Choo C."/>
            <person name="Paponov I."/>
            <person name="Finkler A."/>
            <person name="Soon Heng Tan C."/>
            <person name="Hutchins A.P."/>
            <person name="Weinmeier T."/>
            <person name="Rattei T."/>
            <person name="Chu J.S."/>
            <person name="Gimenez G."/>
            <person name="Irimia M."/>
            <person name="Rigden D.J."/>
            <person name="Fitzpatrick D.A."/>
            <person name="Lorenzo-Morales J."/>
            <person name="Bateman A."/>
            <person name="Chiu C.H."/>
            <person name="Tang P."/>
            <person name="Hegemann P."/>
            <person name="Fromm H."/>
            <person name="Raoult D."/>
            <person name="Greub G."/>
            <person name="Miranda-Saavedra D."/>
            <person name="Chen N."/>
            <person name="Nash P."/>
            <person name="Ginger M.L."/>
            <person name="Horn M."/>
            <person name="Schaap P."/>
            <person name="Caler L."/>
            <person name="Loftus B."/>
        </authorList>
    </citation>
    <scope>NUCLEOTIDE SEQUENCE [LARGE SCALE GENOMIC DNA]</scope>
    <source>
        <strain evidence="5 6">Neff</strain>
    </source>
</reference>
<evidence type="ECO:0000256" key="3">
    <source>
        <dbReference type="ARBA" id="ARBA00024947"/>
    </source>
</evidence>
<evidence type="ECO:0000256" key="2">
    <source>
        <dbReference type="ARBA" id="ARBA00011814"/>
    </source>
</evidence>
<dbReference type="AlphaFoldDB" id="L8GLC1"/>
<dbReference type="OrthoDB" id="292693at2759"/>
<feature type="domain" description="Coenzyme Q-binding protein COQ10 START" evidence="4">
    <location>
        <begin position="72"/>
        <end position="200"/>
    </location>
</feature>
<evidence type="ECO:0000259" key="4">
    <source>
        <dbReference type="Pfam" id="PF03364"/>
    </source>
</evidence>
<comment type="subunit">
    <text evidence="2">Interacts with coenzyme Q.</text>
</comment>
<dbReference type="InterPro" id="IPR005031">
    <property type="entry name" value="COQ10_START"/>
</dbReference>
<comment type="function">
    <text evidence="3">Required for the function of coenzyme Q in the respiratory chain. May serve as a chaperone or may be involved in the transport of Q6 from its site of synthesis to the catalytic sites of the respiratory complexes.</text>
</comment>
<gene>
    <name evidence="5" type="ORF">ACA1_096730</name>
</gene>
<dbReference type="KEGG" id="acan:ACA1_096730"/>
<evidence type="ECO:0000313" key="6">
    <source>
        <dbReference type="Proteomes" id="UP000011083"/>
    </source>
</evidence>
<comment type="similarity">
    <text evidence="1">Belongs to the COQ10 family.</text>
</comment>
<dbReference type="PANTHER" id="PTHR12901:SF10">
    <property type="entry name" value="COENZYME Q-BINDING PROTEIN COQ10, MITOCHONDRIAL"/>
    <property type="match status" value="1"/>
</dbReference>
<dbReference type="CDD" id="cd07813">
    <property type="entry name" value="COQ10p_like"/>
    <property type="match status" value="1"/>
</dbReference>
<dbReference type="InterPro" id="IPR044996">
    <property type="entry name" value="COQ10-like"/>
</dbReference>
<dbReference type="VEuPathDB" id="AmoebaDB:ACA1_096730"/>
<dbReference type="SUPFAM" id="SSF55961">
    <property type="entry name" value="Bet v1-like"/>
    <property type="match status" value="1"/>
</dbReference>
<evidence type="ECO:0000313" key="5">
    <source>
        <dbReference type="EMBL" id="ELR13001.1"/>
    </source>
</evidence>
<organism evidence="5 6">
    <name type="scientific">Acanthamoeba castellanii (strain ATCC 30010 / Neff)</name>
    <dbReference type="NCBI Taxonomy" id="1257118"/>
    <lineage>
        <taxon>Eukaryota</taxon>
        <taxon>Amoebozoa</taxon>
        <taxon>Discosea</taxon>
        <taxon>Longamoebia</taxon>
        <taxon>Centramoebida</taxon>
        <taxon>Acanthamoebidae</taxon>
        <taxon>Acanthamoeba</taxon>
    </lineage>
</organism>
<keyword evidence="6" id="KW-1185">Reference proteome</keyword>
<sequence>MHARGKVRTVGRATTRVPALRPSGVTGNAIAAQPLYPTSATRHFFNLGWPFSENASAADAGRAIEYKDERVLPYSADEVYDVVSDVAKYQDFLPWCTHSRVLFKTPTRMDAELGIGFKMLPGQSYVSQITMERPRSLKVVVTPDSSLFNHLINNWAFQDLSKDGKKSCRTFFDISFEFRSQLHKSMADAYFQEVAQNMIQVFNDRCAHVYRWGKQ</sequence>
<dbReference type="EMBL" id="KB008103">
    <property type="protein sequence ID" value="ELR13001.1"/>
    <property type="molecule type" value="Genomic_DNA"/>
</dbReference>
<dbReference type="PANTHER" id="PTHR12901">
    <property type="entry name" value="SPERM PROTEIN HOMOLOG"/>
    <property type="match status" value="1"/>
</dbReference>
<dbReference type="InterPro" id="IPR023393">
    <property type="entry name" value="START-like_dom_sf"/>
</dbReference>
<dbReference type="GO" id="GO:0048039">
    <property type="term" value="F:ubiquinone binding"/>
    <property type="evidence" value="ECO:0007669"/>
    <property type="project" value="InterPro"/>
</dbReference>
<dbReference type="Gene3D" id="3.30.530.20">
    <property type="match status" value="1"/>
</dbReference>
<dbReference type="OMA" id="IDGPFKY"/>
<dbReference type="RefSeq" id="XP_004335014.1">
    <property type="nucleotide sequence ID" value="XM_004334966.1"/>
</dbReference>
<protein>
    <submittedName>
        <fullName evidence="5">Coenzyme Q10, putative</fullName>
    </submittedName>
</protein>
<dbReference type="Pfam" id="PF03364">
    <property type="entry name" value="Polyketide_cyc"/>
    <property type="match status" value="1"/>
</dbReference>